<gene>
    <name evidence="9" type="ORF">HaLaN_07943</name>
</gene>
<organism evidence="9 10">
    <name type="scientific">Haematococcus lacustris</name>
    <name type="common">Green alga</name>
    <name type="synonym">Haematococcus pluvialis</name>
    <dbReference type="NCBI Taxonomy" id="44745"/>
    <lineage>
        <taxon>Eukaryota</taxon>
        <taxon>Viridiplantae</taxon>
        <taxon>Chlorophyta</taxon>
        <taxon>core chlorophytes</taxon>
        <taxon>Chlorophyceae</taxon>
        <taxon>CS clade</taxon>
        <taxon>Chlamydomonadales</taxon>
        <taxon>Haematococcaceae</taxon>
        <taxon>Haematococcus</taxon>
    </lineage>
</organism>
<evidence type="ECO:0000256" key="4">
    <source>
        <dbReference type="ARBA" id="ARBA00022729"/>
    </source>
</evidence>
<evidence type="ECO:0000313" key="9">
    <source>
        <dbReference type="EMBL" id="GFH12289.1"/>
    </source>
</evidence>
<keyword evidence="5 7" id="KW-1133">Transmembrane helix</keyword>
<evidence type="ECO:0000256" key="1">
    <source>
        <dbReference type="ARBA" id="ARBA00004479"/>
    </source>
</evidence>
<dbReference type="AlphaFoldDB" id="A0A699Z064"/>
<protein>
    <submittedName>
        <fullName evidence="9">GOLD domain-containing protein</fullName>
    </submittedName>
</protein>
<evidence type="ECO:0000256" key="3">
    <source>
        <dbReference type="ARBA" id="ARBA00022692"/>
    </source>
</evidence>
<sequence>MWWRQTESKFHQVPYETGRYRFCLTVSELHHSARYTLPREVVWDLHLVNQVDQQLQQLRATQTYIYWRERRHRQTVDSTNKRVLWYAIARAAALVTVSVVQVLGVRYMFRSK</sequence>
<dbReference type="EMBL" id="BLLF01000487">
    <property type="protein sequence ID" value="GFH12289.1"/>
    <property type="molecule type" value="Genomic_DNA"/>
</dbReference>
<keyword evidence="3 7" id="KW-0812">Transmembrane</keyword>
<dbReference type="InterPro" id="IPR015720">
    <property type="entry name" value="Emp24-like"/>
</dbReference>
<proteinExistence type="inferred from homology"/>
<evidence type="ECO:0000259" key="8">
    <source>
        <dbReference type="Pfam" id="PF01105"/>
    </source>
</evidence>
<dbReference type="InterPro" id="IPR009038">
    <property type="entry name" value="GOLD_dom"/>
</dbReference>
<accession>A0A699Z064</accession>
<feature type="transmembrane region" description="Helical" evidence="7">
    <location>
        <begin position="83"/>
        <end position="109"/>
    </location>
</feature>
<comment type="caution">
    <text evidence="9">The sequence shown here is derived from an EMBL/GenBank/DDBJ whole genome shotgun (WGS) entry which is preliminary data.</text>
</comment>
<evidence type="ECO:0000256" key="5">
    <source>
        <dbReference type="ARBA" id="ARBA00022989"/>
    </source>
</evidence>
<evidence type="ECO:0000313" key="10">
    <source>
        <dbReference type="Proteomes" id="UP000485058"/>
    </source>
</evidence>
<dbReference type="Pfam" id="PF01105">
    <property type="entry name" value="EMP24_GP25L"/>
    <property type="match status" value="1"/>
</dbReference>
<evidence type="ECO:0000256" key="6">
    <source>
        <dbReference type="ARBA" id="ARBA00023136"/>
    </source>
</evidence>
<evidence type="ECO:0000256" key="7">
    <source>
        <dbReference type="SAM" id="Phobius"/>
    </source>
</evidence>
<comment type="subcellular location">
    <subcellularLocation>
        <location evidence="1">Membrane</location>
        <topology evidence="1">Single-pass type I membrane protein</topology>
    </subcellularLocation>
</comment>
<reference evidence="9 10" key="1">
    <citation type="submission" date="2020-02" db="EMBL/GenBank/DDBJ databases">
        <title>Draft genome sequence of Haematococcus lacustris strain NIES-144.</title>
        <authorList>
            <person name="Morimoto D."/>
            <person name="Nakagawa S."/>
            <person name="Yoshida T."/>
            <person name="Sawayama S."/>
        </authorList>
    </citation>
    <scope>NUCLEOTIDE SEQUENCE [LARGE SCALE GENOMIC DNA]</scope>
    <source>
        <strain evidence="9 10">NIES-144</strain>
    </source>
</reference>
<dbReference type="Proteomes" id="UP000485058">
    <property type="component" value="Unassembled WGS sequence"/>
</dbReference>
<name>A0A699Z064_HAELA</name>
<dbReference type="PANTHER" id="PTHR22811">
    <property type="entry name" value="TRANSMEMBRANE EMP24 DOMAIN-CONTAINING PROTEIN"/>
    <property type="match status" value="1"/>
</dbReference>
<keyword evidence="10" id="KW-1185">Reference proteome</keyword>
<evidence type="ECO:0000256" key="2">
    <source>
        <dbReference type="ARBA" id="ARBA00007104"/>
    </source>
</evidence>
<feature type="domain" description="GOLD" evidence="8">
    <location>
        <begin position="48"/>
        <end position="110"/>
    </location>
</feature>
<comment type="similarity">
    <text evidence="2">Belongs to the EMP24/GP25L family.</text>
</comment>
<keyword evidence="6 7" id="KW-0472">Membrane</keyword>
<dbReference type="GO" id="GO:0016020">
    <property type="term" value="C:membrane"/>
    <property type="evidence" value="ECO:0007669"/>
    <property type="project" value="UniProtKB-SubCell"/>
</dbReference>
<keyword evidence="4" id="KW-0732">Signal</keyword>